<dbReference type="HAMAP" id="MF_00839">
    <property type="entry name" value="HPF"/>
    <property type="match status" value="1"/>
</dbReference>
<dbReference type="Pfam" id="PF16321">
    <property type="entry name" value="Ribosom_S30AE_C"/>
    <property type="match status" value="1"/>
</dbReference>
<dbReference type="GO" id="GO:0045900">
    <property type="term" value="P:negative regulation of translational elongation"/>
    <property type="evidence" value="ECO:0007669"/>
    <property type="project" value="TreeGrafter"/>
</dbReference>
<keyword evidence="2 3" id="KW-0810">Translation regulation</keyword>
<dbReference type="InterPro" id="IPR032528">
    <property type="entry name" value="Ribosom_S30AE_C"/>
</dbReference>
<dbReference type="InterPro" id="IPR050574">
    <property type="entry name" value="HPF/YfiA_ribosome-assoc"/>
</dbReference>
<evidence type="ECO:0000256" key="2">
    <source>
        <dbReference type="ARBA" id="ARBA00022845"/>
    </source>
</evidence>
<dbReference type="CDD" id="cd00552">
    <property type="entry name" value="RaiA"/>
    <property type="match status" value="1"/>
</dbReference>
<evidence type="ECO:0000313" key="6">
    <source>
        <dbReference type="EMBL" id="XCG62782.1"/>
    </source>
</evidence>
<comment type="subunit">
    <text evidence="3">Interacts with 100S ribosomes.</text>
</comment>
<proteinExistence type="inferred from homology"/>
<dbReference type="InterPro" id="IPR003489">
    <property type="entry name" value="RHF/RaiA"/>
</dbReference>
<dbReference type="GO" id="GO:0022627">
    <property type="term" value="C:cytosolic small ribosomal subunit"/>
    <property type="evidence" value="ECO:0007669"/>
    <property type="project" value="TreeGrafter"/>
</dbReference>
<evidence type="ECO:0000256" key="4">
    <source>
        <dbReference type="SAM" id="MobiDB-lite"/>
    </source>
</evidence>
<evidence type="ECO:0000259" key="5">
    <source>
        <dbReference type="Pfam" id="PF16321"/>
    </source>
</evidence>
<comment type="similarity">
    <text evidence="3">Belongs to the HPF/YfiA ribosome-associated protein family. Long HPF subfamily.</text>
</comment>
<dbReference type="Pfam" id="PF02482">
    <property type="entry name" value="Ribosomal_S30AE"/>
    <property type="match status" value="1"/>
</dbReference>
<evidence type="ECO:0000256" key="3">
    <source>
        <dbReference type="HAMAP-Rule" id="MF_00839"/>
    </source>
</evidence>
<protein>
    <recommendedName>
        <fullName evidence="3">Ribosome hibernation promoting factor</fullName>
        <shortName evidence="3">HPF</shortName>
    </recommendedName>
</protein>
<dbReference type="NCBIfam" id="TIGR00741">
    <property type="entry name" value="yfiA"/>
    <property type="match status" value="1"/>
</dbReference>
<dbReference type="InterPro" id="IPR038416">
    <property type="entry name" value="Ribosom_S30AE_C_sf"/>
</dbReference>
<reference evidence="6" key="1">
    <citation type="submission" date="2024-05" db="EMBL/GenBank/DDBJ databases">
        <authorList>
            <person name="Cai S.Y."/>
            <person name="Jin L.M."/>
            <person name="Li H.R."/>
        </authorList>
    </citation>
    <scope>NUCLEOTIDE SEQUENCE</scope>
    <source>
        <strain evidence="6">A5-74</strain>
    </source>
</reference>
<organism evidence="6">
    <name type="scientific">Nakamurella sp. A5-74</name>
    <dbReference type="NCBI Taxonomy" id="3158264"/>
    <lineage>
        <taxon>Bacteria</taxon>
        <taxon>Bacillati</taxon>
        <taxon>Actinomycetota</taxon>
        <taxon>Actinomycetes</taxon>
        <taxon>Nakamurellales</taxon>
        <taxon>Nakamurellaceae</taxon>
        <taxon>Nakamurella</taxon>
    </lineage>
</organism>
<feature type="region of interest" description="Disordered" evidence="4">
    <location>
        <begin position="91"/>
        <end position="131"/>
    </location>
</feature>
<feature type="compositionally biased region" description="Basic and acidic residues" evidence="4">
    <location>
        <begin position="91"/>
        <end position="104"/>
    </location>
</feature>
<dbReference type="AlphaFoldDB" id="A0AAU8DPH5"/>
<name>A0AAU8DPH5_9ACTN</name>
<dbReference type="InterPro" id="IPR036567">
    <property type="entry name" value="RHF-like"/>
</dbReference>
<dbReference type="Gene3D" id="3.30.505.50">
    <property type="entry name" value="Sigma 54 modulation/S30EA ribosomal protein, C-terminal domain"/>
    <property type="match status" value="1"/>
</dbReference>
<dbReference type="PANTHER" id="PTHR33231:SF1">
    <property type="entry name" value="30S RIBOSOMAL PROTEIN"/>
    <property type="match status" value="1"/>
</dbReference>
<evidence type="ECO:0000256" key="1">
    <source>
        <dbReference type="ARBA" id="ARBA00022490"/>
    </source>
</evidence>
<accession>A0AAU8DPH5</accession>
<feature type="domain" description="Sigma 54 modulation/S30EA ribosomal protein C-terminal" evidence="5">
    <location>
        <begin position="136"/>
        <end position="189"/>
    </location>
</feature>
<sequence>MEIVVKGRNVEVPEHFRTHVAEKLSKTERYDAKIIRVDVELSHETNPRLAKTAQKVQITLGSKGPAVRAEACADSFYSALDAASHKLESQLRKAADRRRSRERTPASAVAATPDELLPSDPATENAESVEEGHVPGRIVRVKDHPGLPITVDQALYQMELVGHDFYLFKDAETGLSSVVYRRVGFDYGLLRLADDAAAEVADVAAS</sequence>
<dbReference type="SUPFAM" id="SSF69754">
    <property type="entry name" value="Ribosome binding protein Y (YfiA homologue)"/>
    <property type="match status" value="1"/>
</dbReference>
<dbReference type="InterPro" id="IPR034694">
    <property type="entry name" value="HPF_long/plastid"/>
</dbReference>
<comment type="subcellular location">
    <subcellularLocation>
        <location evidence="3">Cytoplasm</location>
    </subcellularLocation>
</comment>
<dbReference type="EMBL" id="CP159218">
    <property type="protein sequence ID" value="XCG62782.1"/>
    <property type="molecule type" value="Genomic_DNA"/>
</dbReference>
<dbReference type="Gene3D" id="3.30.160.100">
    <property type="entry name" value="Ribosome hibernation promotion factor-like"/>
    <property type="match status" value="1"/>
</dbReference>
<comment type="function">
    <text evidence="3">Required for dimerization of active 70S ribosomes into 100S ribosomes in stationary phase; 100S ribosomes are translationally inactive and sometimes present during exponential growth.</text>
</comment>
<dbReference type="GO" id="GO:0043024">
    <property type="term" value="F:ribosomal small subunit binding"/>
    <property type="evidence" value="ECO:0007669"/>
    <property type="project" value="TreeGrafter"/>
</dbReference>
<gene>
    <name evidence="6" type="primary">raiA</name>
    <name evidence="3" type="synonym">hpf</name>
    <name evidence="6" type="ORF">ABLG96_16370</name>
</gene>
<dbReference type="FunFam" id="3.30.505.50:FF:000002">
    <property type="entry name" value="Ribosome hibernation promoting factor"/>
    <property type="match status" value="1"/>
</dbReference>
<keyword evidence="1 3" id="KW-0963">Cytoplasm</keyword>
<dbReference type="RefSeq" id="WP_353648397.1">
    <property type="nucleotide sequence ID" value="NZ_CP159218.1"/>
</dbReference>
<dbReference type="PANTHER" id="PTHR33231">
    <property type="entry name" value="30S RIBOSOMAL PROTEIN"/>
    <property type="match status" value="1"/>
</dbReference>